<proteinExistence type="predicted"/>
<dbReference type="Proteomes" id="UP001595947">
    <property type="component" value="Unassembled WGS sequence"/>
</dbReference>
<evidence type="ECO:0000313" key="1">
    <source>
        <dbReference type="EMBL" id="MFC5063079.1"/>
    </source>
</evidence>
<keyword evidence="2" id="KW-1185">Reference proteome</keyword>
<name>A0ABV9YLQ3_9PSEU</name>
<dbReference type="EMBL" id="JBHSIV010000011">
    <property type="protein sequence ID" value="MFC5063079.1"/>
    <property type="molecule type" value="Genomic_DNA"/>
</dbReference>
<sequence>MAWGRRRTARHRRGTSGLTWCREYVAVAAALTGPAVSRRGLFETLFATARHSVAAMA</sequence>
<protein>
    <submittedName>
        <fullName evidence="1">Uncharacterized protein</fullName>
    </submittedName>
</protein>
<organism evidence="1 2">
    <name type="scientific">Actinomycetospora atypica</name>
    <dbReference type="NCBI Taxonomy" id="1290095"/>
    <lineage>
        <taxon>Bacteria</taxon>
        <taxon>Bacillati</taxon>
        <taxon>Actinomycetota</taxon>
        <taxon>Actinomycetes</taxon>
        <taxon>Pseudonocardiales</taxon>
        <taxon>Pseudonocardiaceae</taxon>
        <taxon>Actinomycetospora</taxon>
    </lineage>
</organism>
<comment type="caution">
    <text evidence="1">The sequence shown here is derived from an EMBL/GenBank/DDBJ whole genome shotgun (WGS) entry which is preliminary data.</text>
</comment>
<gene>
    <name evidence="1" type="ORF">ACFPBZ_12750</name>
</gene>
<accession>A0ABV9YLQ3</accession>
<evidence type="ECO:0000313" key="2">
    <source>
        <dbReference type="Proteomes" id="UP001595947"/>
    </source>
</evidence>
<dbReference type="RefSeq" id="WP_378036422.1">
    <property type="nucleotide sequence ID" value="NZ_JBHSIV010000011.1"/>
</dbReference>
<reference evidence="2" key="1">
    <citation type="journal article" date="2019" name="Int. J. Syst. Evol. Microbiol.">
        <title>The Global Catalogue of Microorganisms (GCM) 10K type strain sequencing project: providing services to taxonomists for standard genome sequencing and annotation.</title>
        <authorList>
            <consortium name="The Broad Institute Genomics Platform"/>
            <consortium name="The Broad Institute Genome Sequencing Center for Infectious Disease"/>
            <person name="Wu L."/>
            <person name="Ma J."/>
        </authorList>
    </citation>
    <scope>NUCLEOTIDE SEQUENCE [LARGE SCALE GENOMIC DNA]</scope>
    <source>
        <strain evidence="2">CGMCC 4.7093</strain>
    </source>
</reference>